<sequence>MSAESTTPGPGANVKVLRVQRGWLQDHLAARSGMSKSMLGKIERGERPLTQGMGAALSNAFGITLDELLGQSPVAPGEEDRLKELRSVMRRFDLPTDEPVRAELLEQGLTELFRLRGDADLAGVTQRLPGLLRRVQDHAHATGLPEHWARVADVYSAVYWLAARHRWMTLAELAVVKQRQAAERADALTRAVAARDEAGTFLNGGDFAGGLAVVDHAVVEVESTLSGRARSLGLGLLHLRGMTLAGRLADRKTAQRHIVAALKAAEVVDTDVNVNGMHFGPENTATHVVATNADLNRHADALEAGERYLREGPTLPATRIGPLHMNVARSKLALGDRDGAVDSLADAWKATPQMAKVHPTFQELSRVLVSLHKRSNPKVSALAKRAGIAL</sequence>
<evidence type="ECO:0000256" key="1">
    <source>
        <dbReference type="ARBA" id="ARBA00023125"/>
    </source>
</evidence>
<proteinExistence type="predicted"/>
<gene>
    <name evidence="3" type="ORF">ACFPWV_04105</name>
</gene>
<reference evidence="4" key="1">
    <citation type="journal article" date="2019" name="Int. J. Syst. Evol. Microbiol.">
        <title>The Global Catalogue of Microorganisms (GCM) 10K type strain sequencing project: providing services to taxonomists for standard genome sequencing and annotation.</title>
        <authorList>
            <consortium name="The Broad Institute Genomics Platform"/>
            <consortium name="The Broad Institute Genome Sequencing Center for Infectious Disease"/>
            <person name="Wu L."/>
            <person name="Ma J."/>
        </authorList>
    </citation>
    <scope>NUCLEOTIDE SEQUENCE [LARGE SCALE GENOMIC DNA]</scope>
    <source>
        <strain evidence="4">CGMCC 4.7131</strain>
    </source>
</reference>
<name>A0ABW0DJY3_9ACTN</name>
<dbReference type="InterPro" id="IPR001387">
    <property type="entry name" value="Cro/C1-type_HTH"/>
</dbReference>
<dbReference type="PANTHER" id="PTHR46797:SF1">
    <property type="entry name" value="METHYLPHOSPHONATE SYNTHASE"/>
    <property type="match status" value="1"/>
</dbReference>
<protein>
    <submittedName>
        <fullName evidence="3">Helix-turn-helix domain-containing protein</fullName>
    </submittedName>
</protein>
<dbReference type="Gene3D" id="1.10.260.40">
    <property type="entry name" value="lambda repressor-like DNA-binding domains"/>
    <property type="match status" value="1"/>
</dbReference>
<evidence type="ECO:0000313" key="3">
    <source>
        <dbReference type="EMBL" id="MFC5239107.1"/>
    </source>
</evidence>
<accession>A0ABW0DJY3</accession>
<organism evidence="3 4">
    <name type="scientific">Streptomyces atrovirens</name>
    <dbReference type="NCBI Taxonomy" id="285556"/>
    <lineage>
        <taxon>Bacteria</taxon>
        <taxon>Bacillati</taxon>
        <taxon>Actinomycetota</taxon>
        <taxon>Actinomycetes</taxon>
        <taxon>Kitasatosporales</taxon>
        <taxon>Streptomycetaceae</taxon>
        <taxon>Streptomyces</taxon>
    </lineage>
</organism>
<dbReference type="Proteomes" id="UP001596035">
    <property type="component" value="Unassembled WGS sequence"/>
</dbReference>
<dbReference type="CDD" id="cd00093">
    <property type="entry name" value="HTH_XRE"/>
    <property type="match status" value="1"/>
</dbReference>
<dbReference type="RefSeq" id="WP_344561373.1">
    <property type="nucleotide sequence ID" value="NZ_BAAATG010000021.1"/>
</dbReference>
<dbReference type="PROSITE" id="PS50943">
    <property type="entry name" value="HTH_CROC1"/>
    <property type="match status" value="1"/>
</dbReference>
<dbReference type="SMART" id="SM00530">
    <property type="entry name" value="HTH_XRE"/>
    <property type="match status" value="1"/>
</dbReference>
<evidence type="ECO:0000259" key="2">
    <source>
        <dbReference type="PROSITE" id="PS50943"/>
    </source>
</evidence>
<dbReference type="PANTHER" id="PTHR46797">
    <property type="entry name" value="HTH-TYPE TRANSCRIPTIONAL REGULATOR"/>
    <property type="match status" value="1"/>
</dbReference>
<comment type="caution">
    <text evidence="3">The sequence shown here is derived from an EMBL/GenBank/DDBJ whole genome shotgun (WGS) entry which is preliminary data.</text>
</comment>
<dbReference type="Pfam" id="PF01381">
    <property type="entry name" value="HTH_3"/>
    <property type="match status" value="1"/>
</dbReference>
<keyword evidence="4" id="KW-1185">Reference proteome</keyword>
<evidence type="ECO:0000313" key="4">
    <source>
        <dbReference type="Proteomes" id="UP001596035"/>
    </source>
</evidence>
<dbReference type="SUPFAM" id="SSF47413">
    <property type="entry name" value="lambda repressor-like DNA-binding domains"/>
    <property type="match status" value="1"/>
</dbReference>
<feature type="domain" description="HTH cro/C1-type" evidence="2">
    <location>
        <begin position="14"/>
        <end position="68"/>
    </location>
</feature>
<dbReference type="InterPro" id="IPR010982">
    <property type="entry name" value="Lambda_DNA-bd_dom_sf"/>
</dbReference>
<dbReference type="InterPro" id="IPR050807">
    <property type="entry name" value="TransReg_Diox_bact_type"/>
</dbReference>
<keyword evidence="1" id="KW-0238">DNA-binding</keyword>
<dbReference type="EMBL" id="JBHSKN010000004">
    <property type="protein sequence ID" value="MFC5239107.1"/>
    <property type="molecule type" value="Genomic_DNA"/>
</dbReference>